<dbReference type="GO" id="GO:0008270">
    <property type="term" value="F:zinc ion binding"/>
    <property type="evidence" value="ECO:0007669"/>
    <property type="project" value="UniProtKB-UniRule"/>
</dbReference>
<keyword evidence="6 13" id="KW-0732">Signal</keyword>
<dbReference type="Gene3D" id="3.40.390.10">
    <property type="entry name" value="Collagenase (Catalytic Domain)"/>
    <property type="match status" value="1"/>
</dbReference>
<evidence type="ECO:0000256" key="1">
    <source>
        <dbReference type="ARBA" id="ARBA00002657"/>
    </source>
</evidence>
<dbReference type="HOGENOM" id="CLU_421052_0_0_1"/>
<evidence type="ECO:0000256" key="6">
    <source>
        <dbReference type="ARBA" id="ARBA00022729"/>
    </source>
</evidence>
<dbReference type="PROSITE" id="PS01180">
    <property type="entry name" value="CUB"/>
    <property type="match status" value="1"/>
</dbReference>
<evidence type="ECO:0000259" key="18">
    <source>
        <dbReference type="PROSITE" id="PS01180"/>
    </source>
</evidence>
<dbReference type="InterPro" id="IPR024079">
    <property type="entry name" value="MetalloPept_cat_dom_sf"/>
</dbReference>
<dbReference type="SUPFAM" id="SSF55486">
    <property type="entry name" value="Metalloproteases ('zincins'), catalytic domain"/>
    <property type="match status" value="1"/>
</dbReference>
<keyword evidence="7 15" id="KW-0378">Hydrolase</keyword>
<dbReference type="InterPro" id="IPR017050">
    <property type="entry name" value="Metallopeptidase_nem"/>
</dbReference>
<evidence type="ECO:0000256" key="11">
    <source>
        <dbReference type="ARBA" id="ARBA00023157"/>
    </source>
</evidence>
<evidence type="ECO:0000313" key="21">
    <source>
        <dbReference type="EMBL" id="EGT57017.1"/>
    </source>
</evidence>
<dbReference type="InterPro" id="IPR006026">
    <property type="entry name" value="Peptidase_Metallo"/>
</dbReference>
<feature type="region of interest" description="Disordered" evidence="17">
    <location>
        <begin position="74"/>
        <end position="110"/>
    </location>
</feature>
<feature type="binding site" evidence="15">
    <location>
        <position position="303"/>
    </location>
    <ligand>
        <name>Zn(2+)</name>
        <dbReference type="ChEBI" id="CHEBI:29105"/>
        <note>catalytic</note>
    </ligand>
</feature>
<dbReference type="InterPro" id="IPR003582">
    <property type="entry name" value="ShKT_dom"/>
</dbReference>
<dbReference type="Gene3D" id="1.10.10.1940">
    <property type="match status" value="1"/>
</dbReference>
<evidence type="ECO:0000256" key="17">
    <source>
        <dbReference type="SAM" id="MobiDB-lite"/>
    </source>
</evidence>
<dbReference type="Proteomes" id="UP000008068">
    <property type="component" value="Unassembled WGS sequence"/>
</dbReference>
<evidence type="ECO:0000256" key="4">
    <source>
        <dbReference type="ARBA" id="ARBA00022670"/>
    </source>
</evidence>
<dbReference type="InParanoid" id="G0NBL9"/>
<dbReference type="Pfam" id="PF01549">
    <property type="entry name" value="ShK"/>
    <property type="match status" value="1"/>
</dbReference>
<dbReference type="Pfam" id="PF01400">
    <property type="entry name" value="Astacin"/>
    <property type="match status" value="1"/>
</dbReference>
<dbReference type="PROSITE" id="PS51864">
    <property type="entry name" value="ASTACIN"/>
    <property type="match status" value="1"/>
</dbReference>
<dbReference type="CDD" id="cd04280">
    <property type="entry name" value="ZnMc_astacin_like"/>
    <property type="match status" value="1"/>
</dbReference>
<keyword evidence="22" id="KW-1185">Reference proteome</keyword>
<evidence type="ECO:0000256" key="12">
    <source>
        <dbReference type="ARBA" id="ARBA00023180"/>
    </source>
</evidence>
<dbReference type="InterPro" id="IPR001506">
    <property type="entry name" value="Peptidase_M12A"/>
</dbReference>
<dbReference type="PRINTS" id="PR00480">
    <property type="entry name" value="ASTACIN"/>
</dbReference>
<comment type="caution">
    <text evidence="14">Lacks conserved residue(s) required for the propagation of feature annotation.</text>
</comment>
<evidence type="ECO:0000256" key="7">
    <source>
        <dbReference type="ARBA" id="ARBA00022801"/>
    </source>
</evidence>
<evidence type="ECO:0000256" key="16">
    <source>
        <dbReference type="RuleBase" id="RU361183"/>
    </source>
</evidence>
<feature type="active site" evidence="15">
    <location>
        <position position="304"/>
    </location>
</feature>
<keyword evidence="3 13" id="KW-0964">Secreted</keyword>
<protein>
    <recommendedName>
        <fullName evidence="13">Zinc metalloproteinase</fullName>
    </recommendedName>
</protein>
<evidence type="ECO:0000256" key="9">
    <source>
        <dbReference type="ARBA" id="ARBA00023049"/>
    </source>
</evidence>
<evidence type="ECO:0000256" key="2">
    <source>
        <dbReference type="ARBA" id="ARBA00004613"/>
    </source>
</evidence>
<comment type="function">
    <text evidence="1">Metalloprotease.</text>
</comment>
<evidence type="ECO:0000256" key="3">
    <source>
        <dbReference type="ARBA" id="ARBA00022525"/>
    </source>
</evidence>
<feature type="compositionally biased region" description="Low complexity" evidence="17">
    <location>
        <begin position="76"/>
        <end position="101"/>
    </location>
</feature>
<proteinExistence type="predicted"/>
<evidence type="ECO:0000256" key="5">
    <source>
        <dbReference type="ARBA" id="ARBA00022723"/>
    </source>
</evidence>
<name>G0NBL9_CAEBE</name>
<comment type="subcellular location">
    <subcellularLocation>
        <location evidence="2 13">Secreted</location>
    </subcellularLocation>
</comment>
<accession>G0NBL9</accession>
<evidence type="ECO:0000313" key="22">
    <source>
        <dbReference type="Proteomes" id="UP000008068"/>
    </source>
</evidence>
<dbReference type="SMART" id="SM00254">
    <property type="entry name" value="ShKT"/>
    <property type="match status" value="1"/>
</dbReference>
<keyword evidence="4 15" id="KW-0645">Protease</keyword>
<keyword evidence="11" id="KW-1015">Disulfide bond</keyword>
<dbReference type="InterPro" id="IPR034035">
    <property type="entry name" value="Astacin-like_dom"/>
</dbReference>
<dbReference type="eggNOG" id="KOG3714">
    <property type="taxonomic scope" value="Eukaryota"/>
</dbReference>
<dbReference type="InterPro" id="IPR000859">
    <property type="entry name" value="CUB_dom"/>
</dbReference>
<dbReference type="GO" id="GO:0018996">
    <property type="term" value="P:molting cycle, collagen and cuticulin-based cuticle"/>
    <property type="evidence" value="ECO:0007669"/>
    <property type="project" value="InterPro"/>
</dbReference>
<dbReference type="PANTHER" id="PTHR10127:SF833">
    <property type="entry name" value="ZINC METALLOPROTEINASE NAS-32"/>
    <property type="match status" value="1"/>
</dbReference>
<keyword evidence="8 15" id="KW-0862">Zinc</keyword>
<evidence type="ECO:0000256" key="15">
    <source>
        <dbReference type="PROSITE-ProRule" id="PRU01211"/>
    </source>
</evidence>
<keyword evidence="12" id="KW-0325">Glycoprotein</keyword>
<feature type="signal peptide" evidence="13 16">
    <location>
        <begin position="1"/>
        <end position="20"/>
    </location>
</feature>
<dbReference type="GO" id="GO:0005576">
    <property type="term" value="C:extracellular region"/>
    <property type="evidence" value="ECO:0007669"/>
    <property type="project" value="UniProtKB-SubCell"/>
</dbReference>
<dbReference type="PANTHER" id="PTHR10127">
    <property type="entry name" value="DISCOIDIN, CUB, EGF, LAMININ , AND ZINC METALLOPROTEASE DOMAIN CONTAINING"/>
    <property type="match status" value="1"/>
</dbReference>
<feature type="chain" id="PRO_5005130733" description="Zinc metalloproteinase" evidence="13 16">
    <location>
        <begin position="21"/>
        <end position="661"/>
    </location>
</feature>
<dbReference type="MEROPS" id="M12.A40"/>
<reference evidence="22" key="1">
    <citation type="submission" date="2011-07" db="EMBL/GenBank/DDBJ databases">
        <authorList>
            <consortium name="Caenorhabditis brenneri Sequencing and Analysis Consortium"/>
            <person name="Wilson R.K."/>
        </authorList>
    </citation>
    <scope>NUCLEOTIDE SEQUENCE [LARGE SCALE GENOMIC DNA]</scope>
    <source>
        <strain evidence="22">PB2801</strain>
    </source>
</reference>
<feature type="domain" description="ShKT" evidence="19">
    <location>
        <begin position="620"/>
        <end position="657"/>
    </location>
</feature>
<evidence type="ECO:0000259" key="19">
    <source>
        <dbReference type="PROSITE" id="PS51670"/>
    </source>
</evidence>
<gene>
    <name evidence="21" type="ORF">CAEBREN_21385</name>
</gene>
<evidence type="ECO:0000256" key="8">
    <source>
        <dbReference type="ARBA" id="ARBA00022833"/>
    </source>
</evidence>
<evidence type="ECO:0000256" key="13">
    <source>
        <dbReference type="PIRNR" id="PIRNR036365"/>
    </source>
</evidence>
<evidence type="ECO:0000256" key="14">
    <source>
        <dbReference type="PROSITE-ProRule" id="PRU01005"/>
    </source>
</evidence>
<dbReference type="PROSITE" id="PS51670">
    <property type="entry name" value="SHKT"/>
    <property type="match status" value="1"/>
</dbReference>
<dbReference type="EMBL" id="GL379858">
    <property type="protein sequence ID" value="EGT57017.1"/>
    <property type="molecule type" value="Genomic_DNA"/>
</dbReference>
<keyword evidence="5 15" id="KW-0479">Metal-binding</keyword>
<dbReference type="STRING" id="135651.G0NBL9"/>
<evidence type="ECO:0000259" key="20">
    <source>
        <dbReference type="PROSITE" id="PS51864"/>
    </source>
</evidence>
<dbReference type="AlphaFoldDB" id="G0NBL9"/>
<dbReference type="SMART" id="SM00235">
    <property type="entry name" value="ZnMc"/>
    <property type="match status" value="1"/>
</dbReference>
<keyword evidence="10" id="KW-0865">Zymogen</keyword>
<sequence length="661" mass="72773">MPRFVIYFIGFLLIPNVILAIKDSRENDRLQKNKWEFENGQEKQYRPDGAAIPVTAKIPEEGPFSWKWTWNSRVNTTSTSSSSTTTTESTTTTKTTTTTTTDAPTKPPVYNLKPAARKSLRNSLRGCTPEKRKKQLAQMGKKIKVEKISKNQSKKLHKSYRKVKVTENPPALDMFEVNERAGLNDYLFQGDINLDESQIAQFTSPGTKSRKKRQIQNSAQFWPDKTIYYYFDSSLGSYMQGIVLDAMKFLEQNTCVKFQLNSTATNRVKIINGVGCYSNVGMLGGEQTLSLGSGCDVIGTAAHELSHTLGVFHTQMRSDRDSYVTIDLTDVPAASQSNFYKMTTAQSTNLVNYEYGSFMHYAGRAFVSSGGVDSIVPKEPLMVYTMGGRIITFLDLKMLNIHYSCSCASTLNCGNGGIPNPANCAACICPYGFGGALCDERADYGCGSTLTATDTWQQANYTFGNISNAATARPGFSYCAHWIQAPVGKQIQFRIDAAYNTQCGYGCTFNGIEPKLKSDMTATQTRYCCDEFNGEVMLAEVNPLPVFTYNRYYVTTYAWSYRYIDSAVSPCVDLTDTATCLALKTAKEQGCSIYDDAQLKVMCALTLDLCGKTVSGGGTCADRFSSSDCTTYSTNGMCTSQLPLIAEFACAATCGFCTSPV</sequence>
<comment type="cofactor">
    <cofactor evidence="15 16">
        <name>Zn(2+)</name>
        <dbReference type="ChEBI" id="CHEBI:29105"/>
    </cofactor>
    <text evidence="15 16">Binds 1 zinc ion per subunit.</text>
</comment>
<keyword evidence="9 15" id="KW-0482">Metalloprotease</keyword>
<feature type="binding site" evidence="15">
    <location>
        <position position="307"/>
    </location>
    <ligand>
        <name>Zn(2+)</name>
        <dbReference type="ChEBI" id="CHEBI:29105"/>
        <note>catalytic</note>
    </ligand>
</feature>
<evidence type="ECO:0000256" key="10">
    <source>
        <dbReference type="ARBA" id="ARBA00023145"/>
    </source>
</evidence>
<dbReference type="GO" id="GO:0006508">
    <property type="term" value="P:proteolysis"/>
    <property type="evidence" value="ECO:0007669"/>
    <property type="project" value="UniProtKB-KW"/>
</dbReference>
<organism evidence="22">
    <name type="scientific">Caenorhabditis brenneri</name>
    <name type="common">Nematode worm</name>
    <dbReference type="NCBI Taxonomy" id="135651"/>
    <lineage>
        <taxon>Eukaryota</taxon>
        <taxon>Metazoa</taxon>
        <taxon>Ecdysozoa</taxon>
        <taxon>Nematoda</taxon>
        <taxon>Chromadorea</taxon>
        <taxon>Rhabditida</taxon>
        <taxon>Rhabditina</taxon>
        <taxon>Rhabditomorpha</taxon>
        <taxon>Rhabditoidea</taxon>
        <taxon>Rhabditidae</taxon>
        <taxon>Peloderinae</taxon>
        <taxon>Caenorhabditis</taxon>
    </lineage>
</organism>
<feature type="domain" description="CUB" evidence="18">
    <location>
        <begin position="446"/>
        <end position="566"/>
    </location>
</feature>
<dbReference type="PIRSF" id="PIRSF036365">
    <property type="entry name" value="Astacin_nematoda"/>
    <property type="match status" value="1"/>
</dbReference>
<dbReference type="GO" id="GO:0004222">
    <property type="term" value="F:metalloendopeptidase activity"/>
    <property type="evidence" value="ECO:0007669"/>
    <property type="project" value="UniProtKB-UniRule"/>
</dbReference>
<feature type="binding site" evidence="15">
    <location>
        <position position="313"/>
    </location>
    <ligand>
        <name>Zn(2+)</name>
        <dbReference type="ChEBI" id="CHEBI:29105"/>
        <note>catalytic</note>
    </ligand>
</feature>
<dbReference type="OMA" id="YGSFMHY"/>
<dbReference type="FunCoup" id="G0NBL9">
    <property type="interactions" value="7"/>
</dbReference>
<feature type="domain" description="Peptidase M12A" evidence="20">
    <location>
        <begin position="213"/>
        <end position="406"/>
    </location>
</feature>
<dbReference type="OrthoDB" id="5806856at2759"/>